<dbReference type="EMBL" id="CP002105">
    <property type="protein sequence ID" value="ADL12636.1"/>
    <property type="molecule type" value="Genomic_DNA"/>
</dbReference>
<dbReference type="Pfam" id="PF01022">
    <property type="entry name" value="HTH_5"/>
    <property type="match status" value="1"/>
</dbReference>
<dbReference type="PANTHER" id="PTHR43132">
    <property type="entry name" value="ARSENICAL RESISTANCE OPERON REPRESSOR ARSR-RELATED"/>
    <property type="match status" value="1"/>
</dbReference>
<dbReference type="InterPro" id="IPR036388">
    <property type="entry name" value="WH-like_DNA-bd_sf"/>
</dbReference>
<feature type="domain" description="HTH arsR-type" evidence="5">
    <location>
        <begin position="28"/>
        <end position="122"/>
    </location>
</feature>
<dbReference type="STRING" id="574087.Acear_1113"/>
<keyword evidence="4" id="KW-0105">Cadmium resistance</keyword>
<dbReference type="GO" id="GO:0003700">
    <property type="term" value="F:DNA-binding transcription factor activity"/>
    <property type="evidence" value="ECO:0007669"/>
    <property type="project" value="InterPro"/>
</dbReference>
<dbReference type="AlphaFoldDB" id="D9QQ45"/>
<dbReference type="HOGENOM" id="CLU_097806_7_3_9"/>
<dbReference type="NCBIfam" id="NF033788">
    <property type="entry name" value="HTH_metalloreg"/>
    <property type="match status" value="1"/>
</dbReference>
<dbReference type="InterPro" id="IPR001845">
    <property type="entry name" value="HTH_ArsR_DNA-bd_dom"/>
</dbReference>
<dbReference type="InterPro" id="IPR036390">
    <property type="entry name" value="WH_DNA-bd_sf"/>
</dbReference>
<dbReference type="PRINTS" id="PR00778">
    <property type="entry name" value="HTHARSR"/>
</dbReference>
<organism evidence="6 7">
    <name type="scientific">Acetohalobium arabaticum (strain ATCC 49924 / DSM 5501 / Z-7288)</name>
    <dbReference type="NCBI Taxonomy" id="574087"/>
    <lineage>
        <taxon>Bacteria</taxon>
        <taxon>Bacillati</taxon>
        <taxon>Bacillota</taxon>
        <taxon>Clostridia</taxon>
        <taxon>Halanaerobiales</taxon>
        <taxon>Halobacteroidaceae</taxon>
        <taxon>Acetohalobium</taxon>
    </lineage>
</organism>
<proteinExistence type="predicted"/>
<evidence type="ECO:0000256" key="1">
    <source>
        <dbReference type="ARBA" id="ARBA00023015"/>
    </source>
</evidence>
<evidence type="ECO:0000313" key="6">
    <source>
        <dbReference type="EMBL" id="ADL12636.1"/>
    </source>
</evidence>
<dbReference type="eggNOG" id="COG0640">
    <property type="taxonomic scope" value="Bacteria"/>
</dbReference>
<dbReference type="Proteomes" id="UP000001661">
    <property type="component" value="Chromosome"/>
</dbReference>
<name>D9QQ45_ACEAZ</name>
<keyword evidence="1" id="KW-0805">Transcription regulation</keyword>
<evidence type="ECO:0000259" key="5">
    <source>
        <dbReference type="PROSITE" id="PS50987"/>
    </source>
</evidence>
<dbReference type="SUPFAM" id="SSF46785">
    <property type="entry name" value="Winged helix' DNA-binding domain"/>
    <property type="match status" value="1"/>
</dbReference>
<dbReference type="CDD" id="cd00090">
    <property type="entry name" value="HTH_ARSR"/>
    <property type="match status" value="1"/>
</dbReference>
<dbReference type="SMART" id="SM00418">
    <property type="entry name" value="HTH_ARSR"/>
    <property type="match status" value="1"/>
</dbReference>
<dbReference type="OrthoDB" id="9794330at2"/>
<dbReference type="InterPro" id="IPR018334">
    <property type="entry name" value="ArsR_HTH"/>
</dbReference>
<reference evidence="6 7" key="1">
    <citation type="journal article" date="2010" name="Stand. Genomic Sci.">
        <title>Complete genome sequence of Acetohalobium arabaticum type strain (Z-7288).</title>
        <authorList>
            <person name="Sikorski J."/>
            <person name="Lapidus A."/>
            <person name="Chertkov O."/>
            <person name="Lucas S."/>
            <person name="Copeland A."/>
            <person name="Glavina Del Rio T."/>
            <person name="Nolan M."/>
            <person name="Tice H."/>
            <person name="Cheng J.F."/>
            <person name="Han C."/>
            <person name="Brambilla E."/>
            <person name="Pitluck S."/>
            <person name="Liolios K."/>
            <person name="Ivanova N."/>
            <person name="Mavromatis K."/>
            <person name="Mikhailova N."/>
            <person name="Pati A."/>
            <person name="Bruce D."/>
            <person name="Detter C."/>
            <person name="Tapia R."/>
            <person name="Goodwin L."/>
            <person name="Chen A."/>
            <person name="Palaniappan K."/>
            <person name="Land M."/>
            <person name="Hauser L."/>
            <person name="Chang Y.J."/>
            <person name="Jeffries C.D."/>
            <person name="Rohde M."/>
            <person name="Goker M."/>
            <person name="Spring S."/>
            <person name="Woyke T."/>
            <person name="Bristow J."/>
            <person name="Eisen J.A."/>
            <person name="Markowitz V."/>
            <person name="Hugenholtz P."/>
            <person name="Kyrpides N.C."/>
            <person name="Klenk H.P."/>
        </authorList>
    </citation>
    <scope>NUCLEOTIDE SEQUENCE [LARGE SCALE GENOMIC DNA]</scope>
    <source>
        <strain evidence="7">ATCC 49924 / DSM 5501 / Z-7288</strain>
    </source>
</reference>
<keyword evidence="3" id="KW-0804">Transcription</keyword>
<accession>D9QQ45</accession>
<evidence type="ECO:0000313" key="7">
    <source>
        <dbReference type="Proteomes" id="UP000001661"/>
    </source>
</evidence>
<dbReference type="PROSITE" id="PS50987">
    <property type="entry name" value="HTH_ARSR_2"/>
    <property type="match status" value="1"/>
</dbReference>
<sequence>MPENDKCLSCEVYKIHEENIKLLQDEELPEDIILKLAETFKVLGDPTRIKIINALSNVELCVCDISEHLEMSSSAVSHQLRVLRNLNLVKYRKEGRTVYYSLDDDHILQLFSQCLEHVLEKEDIDKS</sequence>
<protein>
    <submittedName>
        <fullName evidence="6">Transcriptional regulator, ArsR family</fullName>
    </submittedName>
</protein>
<dbReference type="PANTHER" id="PTHR43132:SF6">
    <property type="entry name" value="HTH-TYPE TRANSCRIPTIONAL REPRESSOR CZRA"/>
    <property type="match status" value="1"/>
</dbReference>
<dbReference type="RefSeq" id="WP_013278082.1">
    <property type="nucleotide sequence ID" value="NC_014378.1"/>
</dbReference>
<dbReference type="Gene3D" id="1.10.10.10">
    <property type="entry name" value="Winged helix-like DNA-binding domain superfamily/Winged helix DNA-binding domain"/>
    <property type="match status" value="1"/>
</dbReference>
<dbReference type="PROSITE" id="PS00846">
    <property type="entry name" value="HTH_ARSR_1"/>
    <property type="match status" value="1"/>
</dbReference>
<evidence type="ECO:0000256" key="3">
    <source>
        <dbReference type="ARBA" id="ARBA00023163"/>
    </source>
</evidence>
<keyword evidence="2" id="KW-0238">DNA-binding</keyword>
<dbReference type="InterPro" id="IPR051011">
    <property type="entry name" value="Metal_resp_trans_reg"/>
</dbReference>
<dbReference type="KEGG" id="aar:Acear_1113"/>
<keyword evidence="7" id="KW-1185">Reference proteome</keyword>
<dbReference type="GO" id="GO:0003677">
    <property type="term" value="F:DNA binding"/>
    <property type="evidence" value="ECO:0007669"/>
    <property type="project" value="UniProtKB-KW"/>
</dbReference>
<dbReference type="GO" id="GO:0046686">
    <property type="term" value="P:response to cadmium ion"/>
    <property type="evidence" value="ECO:0007669"/>
    <property type="project" value="UniProtKB-KW"/>
</dbReference>
<evidence type="ECO:0000256" key="4">
    <source>
        <dbReference type="ARBA" id="ARBA00043263"/>
    </source>
</evidence>
<gene>
    <name evidence="6" type="ordered locus">Acear_1113</name>
</gene>
<dbReference type="InterPro" id="IPR011991">
    <property type="entry name" value="ArsR-like_HTH"/>
</dbReference>
<evidence type="ECO:0000256" key="2">
    <source>
        <dbReference type="ARBA" id="ARBA00023125"/>
    </source>
</evidence>